<evidence type="ECO:0000256" key="6">
    <source>
        <dbReference type="ARBA" id="ARBA00023294"/>
    </source>
</evidence>
<feature type="transmembrane region" description="Helical" evidence="9">
    <location>
        <begin position="314"/>
        <end position="338"/>
    </location>
</feature>
<evidence type="ECO:0000256" key="8">
    <source>
        <dbReference type="ARBA" id="ARBA00025752"/>
    </source>
</evidence>
<gene>
    <name evidence="10" type="ORF">HPP92_022434</name>
</gene>
<evidence type="ECO:0000256" key="1">
    <source>
        <dbReference type="ARBA" id="ARBA00004477"/>
    </source>
</evidence>
<sequence length="407" mass="44967">MDIIQLFMAAWMPVLKMLLLMAVGSFIATDLVGILVEDARKHLNNVVFYLFTPAFVTNNLSQTFTLERLTSTWFLPINILLTFAIGSAFGWILVKVTRPPSHLKPILVGCCASGNLGIMLFIVIPNTCTQKGSPFGDPNTCSKQAFAYSSLSSGIYDLIFWSYVYNIVRLSIKGGEMNLSIEQDAYVPDPEKGFELSIPVSVGENLEEANNLPMAPTTKRKALILWKKMEKFSHSPVMVAINRLFTPSIVGAVLGLIVGVVSPLRKTFIGENAPLRVIQGVIKMLGDGTIPSSTIIMGGNLLKGLRKSEMKTSFVIGVVIVRYLLLPLTGVGIIYGAIHLGLLPPDQTLYKFILLVQYALPPAMNMGMLSQLFGVGENECSVIFFWLYVLTLIFFPLWSTFFMWMVS</sequence>
<dbReference type="AlphaFoldDB" id="A0A835PS67"/>
<dbReference type="EMBL" id="JADCNM010000012">
    <property type="protein sequence ID" value="KAG0459306.1"/>
    <property type="molecule type" value="Genomic_DNA"/>
</dbReference>
<evidence type="ECO:0000256" key="7">
    <source>
        <dbReference type="ARBA" id="ARBA00025100"/>
    </source>
</evidence>
<keyword evidence="4 9" id="KW-1133">Transmembrane helix</keyword>
<comment type="similarity">
    <text evidence="8">Belongs to the auxin efflux carrier (TC 2.A.69.2) family.</text>
</comment>
<proteinExistence type="inferred from homology"/>
<feature type="transmembrane region" description="Helical" evidence="9">
    <location>
        <begin position="145"/>
        <end position="168"/>
    </location>
</feature>
<evidence type="ECO:0000256" key="9">
    <source>
        <dbReference type="SAM" id="Phobius"/>
    </source>
</evidence>
<evidence type="ECO:0000256" key="5">
    <source>
        <dbReference type="ARBA" id="ARBA00023136"/>
    </source>
</evidence>
<reference evidence="10 11" key="1">
    <citation type="journal article" date="2020" name="Nat. Food">
        <title>A phased Vanilla planifolia genome enables genetic improvement of flavour and production.</title>
        <authorList>
            <person name="Hasing T."/>
            <person name="Tang H."/>
            <person name="Brym M."/>
            <person name="Khazi F."/>
            <person name="Huang T."/>
            <person name="Chambers A.H."/>
        </authorList>
    </citation>
    <scope>NUCLEOTIDE SEQUENCE [LARGE SCALE GENOMIC DNA]</scope>
    <source>
        <tissue evidence="10">Leaf</tissue>
    </source>
</reference>
<comment type="function">
    <text evidence="7">Involved in cellular auxin homeostasis by regulating auxin metabolism. Regulates intracellular auxin accumulation at the endoplasmic reticulum and thus auxin availability for nuclear auxin signaling.</text>
</comment>
<feature type="transmembrane region" description="Helical" evidence="9">
    <location>
        <begin position="17"/>
        <end position="36"/>
    </location>
</feature>
<keyword evidence="6" id="KW-0927">Auxin signaling pathway</keyword>
<accession>A0A835PS67</accession>
<feature type="transmembrane region" description="Helical" evidence="9">
    <location>
        <begin position="237"/>
        <end position="261"/>
    </location>
</feature>
<keyword evidence="5 9" id="KW-0472">Membrane</keyword>
<dbReference type="GO" id="GO:0009734">
    <property type="term" value="P:auxin-activated signaling pathway"/>
    <property type="evidence" value="ECO:0007669"/>
    <property type="project" value="UniProtKB-KW"/>
</dbReference>
<keyword evidence="2" id="KW-0813">Transport</keyword>
<evidence type="ECO:0000256" key="2">
    <source>
        <dbReference type="ARBA" id="ARBA00022448"/>
    </source>
</evidence>
<keyword evidence="3 9" id="KW-0812">Transmembrane</keyword>
<comment type="caution">
    <text evidence="10">The sequence shown here is derived from an EMBL/GenBank/DDBJ whole genome shotgun (WGS) entry which is preliminary data.</text>
</comment>
<feature type="transmembrane region" description="Helical" evidence="9">
    <location>
        <begin position="350"/>
        <end position="370"/>
    </location>
</feature>
<evidence type="ECO:0000313" key="10">
    <source>
        <dbReference type="EMBL" id="KAG0459306.1"/>
    </source>
</evidence>
<dbReference type="Proteomes" id="UP000639772">
    <property type="component" value="Chromosome 12"/>
</dbReference>
<comment type="subcellular location">
    <subcellularLocation>
        <location evidence="1">Endoplasmic reticulum membrane</location>
        <topology evidence="1">Multi-pass membrane protein</topology>
    </subcellularLocation>
</comment>
<dbReference type="PANTHER" id="PTHR31651">
    <property type="match status" value="1"/>
</dbReference>
<dbReference type="GO" id="GO:0005789">
    <property type="term" value="C:endoplasmic reticulum membrane"/>
    <property type="evidence" value="ECO:0007669"/>
    <property type="project" value="UniProtKB-SubCell"/>
</dbReference>
<protein>
    <submittedName>
        <fullName evidence="10">Uncharacterized protein</fullName>
    </submittedName>
</protein>
<dbReference type="Pfam" id="PF03547">
    <property type="entry name" value="Mem_trans"/>
    <property type="match status" value="1"/>
</dbReference>
<dbReference type="OrthoDB" id="191139at2759"/>
<name>A0A835PS67_VANPL</name>
<organism evidence="10 11">
    <name type="scientific">Vanilla planifolia</name>
    <name type="common">Vanilla</name>
    <dbReference type="NCBI Taxonomy" id="51239"/>
    <lineage>
        <taxon>Eukaryota</taxon>
        <taxon>Viridiplantae</taxon>
        <taxon>Streptophyta</taxon>
        <taxon>Embryophyta</taxon>
        <taxon>Tracheophyta</taxon>
        <taxon>Spermatophyta</taxon>
        <taxon>Magnoliopsida</taxon>
        <taxon>Liliopsida</taxon>
        <taxon>Asparagales</taxon>
        <taxon>Orchidaceae</taxon>
        <taxon>Vanilloideae</taxon>
        <taxon>Vanilleae</taxon>
        <taxon>Vanilla</taxon>
    </lineage>
</organism>
<feature type="transmembrane region" description="Helical" evidence="9">
    <location>
        <begin position="382"/>
        <end position="406"/>
    </location>
</feature>
<dbReference type="PANTHER" id="PTHR31651:SF33">
    <property type="entry name" value="PROTEIN PIN-LIKES 1"/>
    <property type="match status" value="1"/>
</dbReference>
<dbReference type="InterPro" id="IPR004776">
    <property type="entry name" value="Mem_transp_PIN-like"/>
</dbReference>
<evidence type="ECO:0000256" key="4">
    <source>
        <dbReference type="ARBA" id="ARBA00022989"/>
    </source>
</evidence>
<feature type="transmembrane region" description="Helical" evidence="9">
    <location>
        <begin position="281"/>
        <end position="302"/>
    </location>
</feature>
<feature type="transmembrane region" description="Helical" evidence="9">
    <location>
        <begin position="73"/>
        <end position="94"/>
    </location>
</feature>
<dbReference type="GO" id="GO:0080162">
    <property type="term" value="P:endoplasmic reticulum to cytosol auxin transport"/>
    <property type="evidence" value="ECO:0007669"/>
    <property type="project" value="InterPro"/>
</dbReference>
<evidence type="ECO:0000256" key="3">
    <source>
        <dbReference type="ARBA" id="ARBA00022692"/>
    </source>
</evidence>
<evidence type="ECO:0000313" key="11">
    <source>
        <dbReference type="Proteomes" id="UP000639772"/>
    </source>
</evidence>
<feature type="transmembrane region" description="Helical" evidence="9">
    <location>
        <begin position="106"/>
        <end position="125"/>
    </location>
</feature>
<dbReference type="InterPro" id="IPR045033">
    <property type="entry name" value="PILS1/3/4/5/7"/>
</dbReference>